<comment type="caution">
    <text evidence="1">The sequence shown here is derived from an EMBL/GenBank/DDBJ whole genome shotgun (WGS) entry which is preliminary data.</text>
</comment>
<sequence length="352" mass="38554">MPKCANRSCGQDYEDAANSEESCIYHPGLPIFHEGLKSWSCCNTLQKPVLDFDEFMGIPVRPGCTRGRHSATETQKAHPLPVQSSSLSATKATLDDKDGSTSNMIVQPPAPIVRPAGERMAPMASAPPKVAEEEEDIDAIVPLGTTCRHNGCNVTFSSDAENRIGDGPGTECAYHPGHPIFHEGSKGYFCCKPRVLEFDEFLKIKGCTQGRHVFIPKKAIKDKEELVDCRLDHYQTPSTVQVSVYAKKADKSRSVVSFGNNTLVLDLFLPDSKRFHRTLELFGPIDPTTSKFEILGTKVDIMLKKRDGRSWTLLEKTDRDLGGVALTFGVSGRTGTVGARQAVLDGENSRKA</sequence>
<gene>
    <name evidence="1" type="ORF">K488DRAFT_76426</name>
</gene>
<proteinExistence type="predicted"/>
<keyword evidence="2" id="KW-1185">Reference proteome</keyword>
<accession>A0ACB8QVZ5</accession>
<dbReference type="EMBL" id="MU273480">
    <property type="protein sequence ID" value="KAI0035722.1"/>
    <property type="molecule type" value="Genomic_DNA"/>
</dbReference>
<dbReference type="Proteomes" id="UP000814128">
    <property type="component" value="Unassembled WGS sequence"/>
</dbReference>
<reference evidence="1" key="2">
    <citation type="journal article" date="2022" name="New Phytol.">
        <title>Evolutionary transition to the ectomycorrhizal habit in the genomes of a hyperdiverse lineage of mushroom-forming fungi.</title>
        <authorList>
            <person name="Looney B."/>
            <person name="Miyauchi S."/>
            <person name="Morin E."/>
            <person name="Drula E."/>
            <person name="Courty P.E."/>
            <person name="Kohler A."/>
            <person name="Kuo A."/>
            <person name="LaButti K."/>
            <person name="Pangilinan J."/>
            <person name="Lipzen A."/>
            <person name="Riley R."/>
            <person name="Andreopoulos W."/>
            <person name="He G."/>
            <person name="Johnson J."/>
            <person name="Nolan M."/>
            <person name="Tritt A."/>
            <person name="Barry K.W."/>
            <person name="Grigoriev I.V."/>
            <person name="Nagy L.G."/>
            <person name="Hibbett D."/>
            <person name="Henrissat B."/>
            <person name="Matheny P.B."/>
            <person name="Labbe J."/>
            <person name="Martin F.M."/>
        </authorList>
    </citation>
    <scope>NUCLEOTIDE SEQUENCE</scope>
    <source>
        <strain evidence="1">EC-137</strain>
    </source>
</reference>
<evidence type="ECO:0000313" key="1">
    <source>
        <dbReference type="EMBL" id="KAI0035722.1"/>
    </source>
</evidence>
<name>A0ACB8QVZ5_9AGAM</name>
<reference evidence="1" key="1">
    <citation type="submission" date="2021-02" db="EMBL/GenBank/DDBJ databases">
        <authorList>
            <consortium name="DOE Joint Genome Institute"/>
            <person name="Ahrendt S."/>
            <person name="Looney B.P."/>
            <person name="Miyauchi S."/>
            <person name="Morin E."/>
            <person name="Drula E."/>
            <person name="Courty P.E."/>
            <person name="Chicoki N."/>
            <person name="Fauchery L."/>
            <person name="Kohler A."/>
            <person name="Kuo A."/>
            <person name="Labutti K."/>
            <person name="Pangilinan J."/>
            <person name="Lipzen A."/>
            <person name="Riley R."/>
            <person name="Andreopoulos W."/>
            <person name="He G."/>
            <person name="Johnson J."/>
            <person name="Barry K.W."/>
            <person name="Grigoriev I.V."/>
            <person name="Nagy L."/>
            <person name="Hibbett D."/>
            <person name="Henrissat B."/>
            <person name="Matheny P.B."/>
            <person name="Labbe J."/>
            <person name="Martin F."/>
        </authorList>
    </citation>
    <scope>NUCLEOTIDE SEQUENCE</scope>
    <source>
        <strain evidence="1">EC-137</strain>
    </source>
</reference>
<evidence type="ECO:0000313" key="2">
    <source>
        <dbReference type="Proteomes" id="UP000814128"/>
    </source>
</evidence>
<protein>
    <submittedName>
        <fullName evidence="1">HSP20-like chaperone</fullName>
    </submittedName>
</protein>
<organism evidence="1 2">
    <name type="scientific">Vararia minispora EC-137</name>
    <dbReference type="NCBI Taxonomy" id="1314806"/>
    <lineage>
        <taxon>Eukaryota</taxon>
        <taxon>Fungi</taxon>
        <taxon>Dikarya</taxon>
        <taxon>Basidiomycota</taxon>
        <taxon>Agaricomycotina</taxon>
        <taxon>Agaricomycetes</taxon>
        <taxon>Russulales</taxon>
        <taxon>Lachnocladiaceae</taxon>
        <taxon>Vararia</taxon>
    </lineage>
</organism>